<dbReference type="SUPFAM" id="SSF53335">
    <property type="entry name" value="S-adenosyl-L-methionine-dependent methyltransferases"/>
    <property type="match status" value="1"/>
</dbReference>
<dbReference type="CDD" id="cd02440">
    <property type="entry name" value="AdoMet_MTases"/>
    <property type="match status" value="1"/>
</dbReference>
<sequence length="245" mass="28449">MIYQTFARLYDELFDDEMYQAWADFVQTIVPQPTAILDVAGGAGRLAILLAQRGYEMTDLDLSPEMLSLAVEHREAAQVDLMLVEGNMLALGDLPQYPVITCFADSLCYLNNFAEFQQALSEIYAHLEDGGYFIFDMMSPYQMDQVYPGYMFNYQDEDQQRAFMWQSFADDDVEHGVIHDLTFFVQSNNGQYDRISEMHFQRSYPLEWVLKALEKLGYQKIEVRADFGKAAVDEHTTRWFFVCQK</sequence>
<accession>A0A0R1VAI6</accession>
<evidence type="ECO:0000313" key="3">
    <source>
        <dbReference type="EMBL" id="KRM02583.1"/>
    </source>
</evidence>
<evidence type="ECO:0000313" key="4">
    <source>
        <dbReference type="Proteomes" id="UP000051739"/>
    </source>
</evidence>
<dbReference type="AlphaFoldDB" id="A0A0R1VAI6"/>
<comment type="caution">
    <text evidence="3">The sequence shown here is derived from an EMBL/GenBank/DDBJ whole genome shotgun (WGS) entry which is preliminary data.</text>
</comment>
<dbReference type="Gene3D" id="2.20.25.110">
    <property type="entry name" value="S-adenosyl-L-methionine-dependent methyltransferases"/>
    <property type="match status" value="1"/>
</dbReference>
<gene>
    <name evidence="3" type="ORF">FC60_GL001759</name>
</gene>
<dbReference type="InterPro" id="IPR041698">
    <property type="entry name" value="Methyltransf_25"/>
</dbReference>
<keyword evidence="1" id="KW-0808">Transferase</keyword>
<dbReference type="GO" id="GO:0016740">
    <property type="term" value="F:transferase activity"/>
    <property type="evidence" value="ECO:0007669"/>
    <property type="project" value="UniProtKB-KW"/>
</dbReference>
<keyword evidence="4" id="KW-1185">Reference proteome</keyword>
<dbReference type="Pfam" id="PF13649">
    <property type="entry name" value="Methyltransf_25"/>
    <property type="match status" value="1"/>
</dbReference>
<dbReference type="PANTHER" id="PTHR43861">
    <property type="entry name" value="TRANS-ACONITATE 2-METHYLTRANSFERASE-RELATED"/>
    <property type="match status" value="1"/>
</dbReference>
<protein>
    <recommendedName>
        <fullName evidence="2">Methyltransferase domain-containing protein</fullName>
    </recommendedName>
</protein>
<evidence type="ECO:0000256" key="1">
    <source>
        <dbReference type="ARBA" id="ARBA00022679"/>
    </source>
</evidence>
<feature type="domain" description="Methyltransferase" evidence="2">
    <location>
        <begin position="36"/>
        <end position="131"/>
    </location>
</feature>
<dbReference type="InterPro" id="IPR029063">
    <property type="entry name" value="SAM-dependent_MTases_sf"/>
</dbReference>
<evidence type="ECO:0000259" key="2">
    <source>
        <dbReference type="Pfam" id="PF13649"/>
    </source>
</evidence>
<name>A0A0R1VAI6_9LACO</name>
<dbReference type="RefSeq" id="WP_056937175.1">
    <property type="nucleotide sequence ID" value="NZ_AZFN01000009.1"/>
</dbReference>
<dbReference type="Gene3D" id="3.40.50.150">
    <property type="entry name" value="Vaccinia Virus protein VP39"/>
    <property type="match status" value="1"/>
</dbReference>
<dbReference type="EMBL" id="AZFN01000009">
    <property type="protein sequence ID" value="KRM02583.1"/>
    <property type="molecule type" value="Genomic_DNA"/>
</dbReference>
<dbReference type="PATRIC" id="fig|1423749.3.peg.1820"/>
<dbReference type="Proteomes" id="UP000051739">
    <property type="component" value="Unassembled WGS sequence"/>
</dbReference>
<organism evidence="3 4">
    <name type="scientific">Limosilactobacillus gastricus DSM 16045</name>
    <dbReference type="NCBI Taxonomy" id="1423749"/>
    <lineage>
        <taxon>Bacteria</taxon>
        <taxon>Bacillati</taxon>
        <taxon>Bacillota</taxon>
        <taxon>Bacilli</taxon>
        <taxon>Lactobacillales</taxon>
        <taxon>Lactobacillaceae</taxon>
        <taxon>Limosilactobacillus</taxon>
    </lineage>
</organism>
<proteinExistence type="predicted"/>
<reference evidence="3 4" key="1">
    <citation type="journal article" date="2015" name="Genome Announc.">
        <title>Expanding the biotechnology potential of lactobacilli through comparative genomics of 213 strains and associated genera.</title>
        <authorList>
            <person name="Sun Z."/>
            <person name="Harris H.M."/>
            <person name="McCann A."/>
            <person name="Guo C."/>
            <person name="Argimon S."/>
            <person name="Zhang W."/>
            <person name="Yang X."/>
            <person name="Jeffery I.B."/>
            <person name="Cooney J.C."/>
            <person name="Kagawa T.F."/>
            <person name="Liu W."/>
            <person name="Song Y."/>
            <person name="Salvetti E."/>
            <person name="Wrobel A."/>
            <person name="Rasinkangas P."/>
            <person name="Parkhill J."/>
            <person name="Rea M.C."/>
            <person name="O'Sullivan O."/>
            <person name="Ritari J."/>
            <person name="Douillard F.P."/>
            <person name="Paul Ross R."/>
            <person name="Yang R."/>
            <person name="Briner A.E."/>
            <person name="Felis G.E."/>
            <person name="de Vos W.M."/>
            <person name="Barrangou R."/>
            <person name="Klaenhammer T.R."/>
            <person name="Caufield P.W."/>
            <person name="Cui Y."/>
            <person name="Zhang H."/>
            <person name="O'Toole P.W."/>
        </authorList>
    </citation>
    <scope>NUCLEOTIDE SEQUENCE [LARGE SCALE GENOMIC DNA]</scope>
    <source>
        <strain evidence="3 4">DSM 16045</strain>
    </source>
</reference>